<dbReference type="OrthoDB" id="5570127at2759"/>
<evidence type="ECO:0000313" key="2">
    <source>
        <dbReference type="Proteomes" id="UP001163046"/>
    </source>
</evidence>
<comment type="caution">
    <text evidence="1">The sequence shown here is derived from an EMBL/GenBank/DDBJ whole genome shotgun (WGS) entry which is preliminary data.</text>
</comment>
<protein>
    <submittedName>
        <fullName evidence="1">Uncharacterized protein</fullName>
    </submittedName>
</protein>
<sequence>MCGQDQTPAANYANVCTAIEILTYLLSVLPQQTILTLFKPLQRGIATCMTCQTPRGHPCYPHTSGQIDDVVSSGIRLMNPFFKALQRMHKDHINAVSWRKHRDETLVSTELASKLEPAFLSGLRCNPTTDPIKIHGEEAVRSTTLHFCSQNWEAMGPHFWIKQCIELLLAVSACERPVTPSSTFSMLPSVTSYLRAADKPTDKRPLSQRKVKKKKWRQTAVLQRTRKTKITALCLFEIEDSEKLLTAMDKTGHPSRLKEIETVQLLAEKHGKFIDKLREAKDCVIPGSNGTAVPQELQPRSYRVGRPVPSIVESADRENNNKFSLVRSVHSCAVEVIWFKWTLFPVLFTLCWRVCPNATPLFPSDLVFSSILVKLITRGIVQDSCLRITPVCVKTIPIIRFHISSKQVIDFSPFEEDPSEINQHETLDALAEMYSLLNEEGHVGWLVAAALSVP</sequence>
<dbReference type="EMBL" id="MU827334">
    <property type="protein sequence ID" value="KAJ7354747.1"/>
    <property type="molecule type" value="Genomic_DNA"/>
</dbReference>
<name>A0A9X0CK23_9CNID</name>
<reference evidence="1" key="1">
    <citation type="submission" date="2023-01" db="EMBL/GenBank/DDBJ databases">
        <title>Genome assembly of the deep-sea coral Lophelia pertusa.</title>
        <authorList>
            <person name="Herrera S."/>
            <person name="Cordes E."/>
        </authorList>
    </citation>
    <scope>NUCLEOTIDE SEQUENCE</scope>
    <source>
        <strain evidence="1">USNM1676648</strain>
        <tissue evidence="1">Polyp</tissue>
    </source>
</reference>
<dbReference type="AlphaFoldDB" id="A0A9X0CK23"/>
<accession>A0A9X0CK23</accession>
<keyword evidence="2" id="KW-1185">Reference proteome</keyword>
<proteinExistence type="predicted"/>
<evidence type="ECO:0000313" key="1">
    <source>
        <dbReference type="EMBL" id="KAJ7354747.1"/>
    </source>
</evidence>
<dbReference type="Pfam" id="PF20206">
    <property type="entry name" value="Tra1_ring"/>
    <property type="match status" value="1"/>
</dbReference>
<gene>
    <name evidence="1" type="ORF">OS493_030524</name>
</gene>
<dbReference type="InterPro" id="IPR046805">
    <property type="entry name" value="Tra1_ring"/>
</dbReference>
<dbReference type="Proteomes" id="UP001163046">
    <property type="component" value="Unassembled WGS sequence"/>
</dbReference>
<organism evidence="1 2">
    <name type="scientific">Desmophyllum pertusum</name>
    <dbReference type="NCBI Taxonomy" id="174260"/>
    <lineage>
        <taxon>Eukaryota</taxon>
        <taxon>Metazoa</taxon>
        <taxon>Cnidaria</taxon>
        <taxon>Anthozoa</taxon>
        <taxon>Hexacorallia</taxon>
        <taxon>Scleractinia</taxon>
        <taxon>Caryophylliina</taxon>
        <taxon>Caryophylliidae</taxon>
        <taxon>Desmophyllum</taxon>
    </lineage>
</organism>